<keyword evidence="3" id="KW-1185">Reference proteome</keyword>
<comment type="caution">
    <text evidence="2">The sequence shown here is derived from an EMBL/GenBank/DDBJ whole genome shotgun (WGS) entry which is preliminary data.</text>
</comment>
<evidence type="ECO:0000256" key="1">
    <source>
        <dbReference type="SAM" id="MobiDB-lite"/>
    </source>
</evidence>
<dbReference type="RefSeq" id="WP_167939556.1">
    <property type="nucleotide sequence ID" value="NZ_JAATJA010000001.1"/>
</dbReference>
<reference evidence="2 3" key="1">
    <citation type="submission" date="2020-03" db="EMBL/GenBank/DDBJ databases">
        <title>Genomic Encyclopedia of Type Strains, Phase IV (KMG-IV): sequencing the most valuable type-strain genomes for metagenomic binning, comparative biology and taxonomic classification.</title>
        <authorList>
            <person name="Goeker M."/>
        </authorList>
    </citation>
    <scope>NUCLEOTIDE SEQUENCE [LARGE SCALE GENOMIC DNA]</scope>
    <source>
        <strain evidence="2 3">DSM 24233</strain>
    </source>
</reference>
<accession>A0A846QDF7</accession>
<gene>
    <name evidence="2" type="ORF">GGQ74_000058</name>
</gene>
<organism evidence="2 3">
    <name type="scientific">Desulfobaculum xiamenense</name>
    <dbReference type="NCBI Taxonomy" id="995050"/>
    <lineage>
        <taxon>Bacteria</taxon>
        <taxon>Pseudomonadati</taxon>
        <taxon>Thermodesulfobacteriota</taxon>
        <taxon>Desulfovibrionia</taxon>
        <taxon>Desulfovibrionales</taxon>
        <taxon>Desulfovibrionaceae</taxon>
        <taxon>Desulfobaculum</taxon>
    </lineage>
</organism>
<dbReference type="AlphaFoldDB" id="A0A846QDF7"/>
<feature type="region of interest" description="Disordered" evidence="1">
    <location>
        <begin position="1"/>
        <end position="32"/>
    </location>
</feature>
<proteinExistence type="predicted"/>
<dbReference type="EMBL" id="JAATJA010000001">
    <property type="protein sequence ID" value="NJB66418.1"/>
    <property type="molecule type" value="Genomic_DNA"/>
</dbReference>
<dbReference type="Proteomes" id="UP000580856">
    <property type="component" value="Unassembled WGS sequence"/>
</dbReference>
<evidence type="ECO:0000313" key="3">
    <source>
        <dbReference type="Proteomes" id="UP000580856"/>
    </source>
</evidence>
<evidence type="ECO:0000313" key="2">
    <source>
        <dbReference type="EMBL" id="NJB66418.1"/>
    </source>
</evidence>
<sequence length="125" mass="13061">MNAIDTGISTASATTGAGSAHAMPEENRPRTATVTAEDLDALVAGNEGRCLRVRVRTLNIENRESVADFTVRGSEGLARLMVDLGGCGHRVTALVRLDAPVCPLIGPDGYARTPGHPDNPAEVAR</sequence>
<protein>
    <submittedName>
        <fullName evidence="2">Uncharacterized protein</fullName>
    </submittedName>
</protein>
<feature type="compositionally biased region" description="Low complexity" evidence="1">
    <location>
        <begin position="1"/>
        <end position="20"/>
    </location>
</feature>
<name>A0A846QDF7_9BACT</name>